<dbReference type="WBParaSite" id="ACRNAN_scaffold1669.g22284.t1">
    <property type="protein sequence ID" value="ACRNAN_scaffold1669.g22284.t1"/>
    <property type="gene ID" value="ACRNAN_scaffold1669.g22284"/>
</dbReference>
<feature type="domain" description="C-type lectin" evidence="2">
    <location>
        <begin position="27"/>
        <end position="83"/>
    </location>
</feature>
<keyword evidence="1" id="KW-1015">Disulfide bond</keyword>
<protein>
    <submittedName>
        <fullName evidence="4">C-type lectin domain-containing protein</fullName>
    </submittedName>
</protein>
<keyword evidence="3" id="KW-1185">Reference proteome</keyword>
<reference evidence="4" key="1">
    <citation type="submission" date="2022-11" db="UniProtKB">
        <authorList>
            <consortium name="WormBaseParasite"/>
        </authorList>
    </citation>
    <scope>IDENTIFICATION</scope>
</reference>
<sequence>MENYLVHNLTYDGYPCPSYSYQYFCEYWIGLHNPYRDGVWRWTDGSDYDFKAWQDGSPTSGLCAVLYHNRVQSIISWYDSACSGQERRILCEITPLKK</sequence>
<dbReference type="AlphaFoldDB" id="A0A914D1Z7"/>
<dbReference type="InterPro" id="IPR016186">
    <property type="entry name" value="C-type_lectin-like/link_sf"/>
</dbReference>
<evidence type="ECO:0000256" key="1">
    <source>
        <dbReference type="ARBA" id="ARBA00023157"/>
    </source>
</evidence>
<dbReference type="SUPFAM" id="SSF56436">
    <property type="entry name" value="C-type lectin-like"/>
    <property type="match status" value="1"/>
</dbReference>
<proteinExistence type="predicted"/>
<organism evidence="3 4">
    <name type="scientific">Acrobeloides nanus</name>
    <dbReference type="NCBI Taxonomy" id="290746"/>
    <lineage>
        <taxon>Eukaryota</taxon>
        <taxon>Metazoa</taxon>
        <taxon>Ecdysozoa</taxon>
        <taxon>Nematoda</taxon>
        <taxon>Chromadorea</taxon>
        <taxon>Rhabditida</taxon>
        <taxon>Tylenchina</taxon>
        <taxon>Cephalobomorpha</taxon>
        <taxon>Cephaloboidea</taxon>
        <taxon>Cephalobidae</taxon>
        <taxon>Acrobeloides</taxon>
    </lineage>
</organism>
<accession>A0A914D1Z7</accession>
<dbReference type="Proteomes" id="UP000887540">
    <property type="component" value="Unplaced"/>
</dbReference>
<dbReference type="Gene3D" id="3.10.100.10">
    <property type="entry name" value="Mannose-Binding Protein A, subunit A"/>
    <property type="match status" value="1"/>
</dbReference>
<dbReference type="InterPro" id="IPR001304">
    <property type="entry name" value="C-type_lectin-like"/>
</dbReference>
<dbReference type="InterPro" id="IPR018378">
    <property type="entry name" value="C-type_lectin_CS"/>
</dbReference>
<evidence type="ECO:0000313" key="3">
    <source>
        <dbReference type="Proteomes" id="UP000887540"/>
    </source>
</evidence>
<dbReference type="InterPro" id="IPR016187">
    <property type="entry name" value="CTDL_fold"/>
</dbReference>
<dbReference type="PROSITE" id="PS50041">
    <property type="entry name" value="C_TYPE_LECTIN_2"/>
    <property type="match status" value="1"/>
</dbReference>
<dbReference type="PROSITE" id="PS00615">
    <property type="entry name" value="C_TYPE_LECTIN_1"/>
    <property type="match status" value="1"/>
</dbReference>
<name>A0A914D1Z7_9BILA</name>
<evidence type="ECO:0000259" key="2">
    <source>
        <dbReference type="PROSITE" id="PS50041"/>
    </source>
</evidence>
<evidence type="ECO:0000313" key="4">
    <source>
        <dbReference type="WBParaSite" id="ACRNAN_scaffold1669.g22284.t1"/>
    </source>
</evidence>
<dbReference type="InterPro" id="IPR050111">
    <property type="entry name" value="C-type_lectin/snaclec_domain"/>
</dbReference>
<dbReference type="Pfam" id="PF00059">
    <property type="entry name" value="Lectin_C"/>
    <property type="match status" value="1"/>
</dbReference>
<dbReference type="PANTHER" id="PTHR22803">
    <property type="entry name" value="MANNOSE, PHOSPHOLIPASE, LECTIN RECEPTOR RELATED"/>
    <property type="match status" value="1"/>
</dbReference>